<name>A0A1G2HW06_9BACT</name>
<gene>
    <name evidence="1" type="ORF">A2822_01555</name>
</gene>
<dbReference type="Proteomes" id="UP000178774">
    <property type="component" value="Unassembled WGS sequence"/>
</dbReference>
<comment type="caution">
    <text evidence="1">The sequence shown here is derived from an EMBL/GenBank/DDBJ whole genome shotgun (WGS) entry which is preliminary data.</text>
</comment>
<sequence>MILFSLNLFLHKRSFIMKVTRTRMFVYSPTMKNVHVMHFSLAKDFHCFGRLILKMASTGKFNVRKGSLQEMSYKEVLAAIDPGLRGVIIVKVSGEIFLEEGQFFLEATEIELPPPEHH</sequence>
<dbReference type="EMBL" id="MHOP01000005">
    <property type="protein sequence ID" value="OGZ66421.1"/>
    <property type="molecule type" value="Genomic_DNA"/>
</dbReference>
<proteinExistence type="predicted"/>
<protein>
    <submittedName>
        <fullName evidence="1">Uncharacterized protein</fullName>
    </submittedName>
</protein>
<organism evidence="1 2">
    <name type="scientific">Candidatus Staskawiczbacteria bacterium RIFCSPHIGHO2_01_FULL_41_41</name>
    <dbReference type="NCBI Taxonomy" id="1802203"/>
    <lineage>
        <taxon>Bacteria</taxon>
        <taxon>Candidatus Staskawicziibacteriota</taxon>
    </lineage>
</organism>
<evidence type="ECO:0000313" key="1">
    <source>
        <dbReference type="EMBL" id="OGZ66421.1"/>
    </source>
</evidence>
<reference evidence="1 2" key="1">
    <citation type="journal article" date="2016" name="Nat. Commun.">
        <title>Thousands of microbial genomes shed light on interconnected biogeochemical processes in an aquifer system.</title>
        <authorList>
            <person name="Anantharaman K."/>
            <person name="Brown C.T."/>
            <person name="Hug L.A."/>
            <person name="Sharon I."/>
            <person name="Castelle C.J."/>
            <person name="Probst A.J."/>
            <person name="Thomas B.C."/>
            <person name="Singh A."/>
            <person name="Wilkins M.J."/>
            <person name="Karaoz U."/>
            <person name="Brodie E.L."/>
            <person name="Williams K.H."/>
            <person name="Hubbard S.S."/>
            <person name="Banfield J.F."/>
        </authorList>
    </citation>
    <scope>NUCLEOTIDE SEQUENCE [LARGE SCALE GENOMIC DNA]</scope>
</reference>
<dbReference type="AlphaFoldDB" id="A0A1G2HW06"/>
<evidence type="ECO:0000313" key="2">
    <source>
        <dbReference type="Proteomes" id="UP000178774"/>
    </source>
</evidence>
<accession>A0A1G2HW06</accession>